<protein>
    <recommendedName>
        <fullName evidence="3">ATP-grasp domain-containing protein</fullName>
    </recommendedName>
</protein>
<name>A0A3P2A739_9NEIS</name>
<dbReference type="SUPFAM" id="SSF56059">
    <property type="entry name" value="Glutathione synthetase ATP-binding domain-like"/>
    <property type="match status" value="1"/>
</dbReference>
<dbReference type="AlphaFoldDB" id="A0A3P2A739"/>
<evidence type="ECO:0000313" key="1">
    <source>
        <dbReference type="EMBL" id="RRD91302.1"/>
    </source>
</evidence>
<evidence type="ECO:0000313" key="2">
    <source>
        <dbReference type="Proteomes" id="UP000269923"/>
    </source>
</evidence>
<dbReference type="Proteomes" id="UP000269923">
    <property type="component" value="Unassembled WGS sequence"/>
</dbReference>
<organism evidence="1 2">
    <name type="scientific">Conchiformibius steedae</name>
    <dbReference type="NCBI Taxonomy" id="153493"/>
    <lineage>
        <taxon>Bacteria</taxon>
        <taxon>Pseudomonadati</taxon>
        <taxon>Pseudomonadota</taxon>
        <taxon>Betaproteobacteria</taxon>
        <taxon>Neisseriales</taxon>
        <taxon>Neisseriaceae</taxon>
        <taxon>Conchiformibius</taxon>
    </lineage>
</organism>
<sequence>MNAIEKNEINFPLVIKPRWGSGSIGMEFPESIDELVLAYNLLEIKLKKTILFEASKDDWDNAILIQEKIVGVEYCMDIVNDLETNYYGTFVRKKISSRSGETDLVQKSNAGLTVEADNPIALKLAIERLYYMSDCDRTVLGNNGKKFVLQNLTYEKIASKLVGIFFTNTSN</sequence>
<reference evidence="1 2" key="1">
    <citation type="submission" date="2018-11" db="EMBL/GenBank/DDBJ databases">
        <title>Genomes From Bacteria Associated with the Canine Oral Cavity: a Test Case for Automated Genome-Based Taxonomic Assignment.</title>
        <authorList>
            <person name="Coil D.A."/>
            <person name="Jospin G."/>
            <person name="Darling A.E."/>
            <person name="Wallis C."/>
            <person name="Davis I.J."/>
            <person name="Harris S."/>
            <person name="Eisen J.A."/>
            <person name="Holcombe L.J."/>
            <person name="O'Flynn C."/>
        </authorList>
    </citation>
    <scope>NUCLEOTIDE SEQUENCE [LARGE SCALE GENOMIC DNA]</scope>
    <source>
        <strain evidence="1 2">COT-280</strain>
    </source>
</reference>
<dbReference type="InterPro" id="IPR013815">
    <property type="entry name" value="ATP_grasp_subdomain_1"/>
</dbReference>
<dbReference type="Gene3D" id="3.30.1490.20">
    <property type="entry name" value="ATP-grasp fold, A domain"/>
    <property type="match status" value="1"/>
</dbReference>
<comment type="caution">
    <text evidence="1">The sequence shown here is derived from an EMBL/GenBank/DDBJ whole genome shotgun (WGS) entry which is preliminary data.</text>
</comment>
<gene>
    <name evidence="1" type="ORF">EII21_02640</name>
</gene>
<accession>A0A3P2A739</accession>
<proteinExistence type="predicted"/>
<dbReference type="SUPFAM" id="SSF53756">
    <property type="entry name" value="UDP-Glycosyltransferase/glycogen phosphorylase"/>
    <property type="match status" value="1"/>
</dbReference>
<dbReference type="GO" id="GO:0005524">
    <property type="term" value="F:ATP binding"/>
    <property type="evidence" value="ECO:0007669"/>
    <property type="project" value="InterPro"/>
</dbReference>
<dbReference type="EMBL" id="RQYC01000002">
    <property type="protein sequence ID" value="RRD91302.1"/>
    <property type="molecule type" value="Genomic_DNA"/>
</dbReference>
<dbReference type="RefSeq" id="WP_124794095.1">
    <property type="nucleotide sequence ID" value="NZ_RQYC01000002.1"/>
</dbReference>
<dbReference type="OrthoDB" id="24041at2"/>
<evidence type="ECO:0008006" key="3">
    <source>
        <dbReference type="Google" id="ProtNLM"/>
    </source>
</evidence>
<keyword evidence="2" id="KW-1185">Reference proteome</keyword>